<feature type="region of interest" description="Disordered" evidence="9">
    <location>
        <begin position="218"/>
        <end position="237"/>
    </location>
</feature>
<reference evidence="11" key="1">
    <citation type="submission" date="2016-05" db="EMBL/GenBank/DDBJ databases">
        <authorList>
            <person name="Lavstsen T."/>
            <person name="Jespersen J.S."/>
        </authorList>
    </citation>
    <scope>NUCLEOTIDE SEQUENCE</scope>
    <source>
        <tissue evidence="11">Brain</tissue>
    </source>
</reference>
<comment type="function">
    <text evidence="5">Catalyzes the reversible synthesis of acetylcholine (ACh) from acetyl CoA and choline at cholinergic synapses.</text>
</comment>
<dbReference type="GO" id="GO:0007274">
    <property type="term" value="P:neuromuscular synaptic transmission"/>
    <property type="evidence" value="ECO:0007669"/>
    <property type="project" value="TreeGrafter"/>
</dbReference>
<dbReference type="GO" id="GO:0043005">
    <property type="term" value="C:neuron projection"/>
    <property type="evidence" value="ECO:0007669"/>
    <property type="project" value="TreeGrafter"/>
</dbReference>
<dbReference type="InterPro" id="IPR023213">
    <property type="entry name" value="CAT-like_dom_sf"/>
</dbReference>
<dbReference type="GO" id="GO:0008292">
    <property type="term" value="P:acetylcholine biosynthetic process"/>
    <property type="evidence" value="ECO:0007669"/>
    <property type="project" value="TreeGrafter"/>
</dbReference>
<accession>A0A1A8BKN4</accession>
<sequence>MDVFVFETYGKEFIKGQKMSPDAFIQVVLQLAFYKCKGRLVSTYESASLRRFQEGRVDNIRSATPEALAFVQTMADERAAFTDSEKFKRLRDATNAQTDYTIAAITGMGIDNHLLGLLKISKELNMEKPEIFCDETYLASNHFILSTSQVPTTLEMFCCYGPVVSNGYGVCYNPQSDHIIFCVSSFWENTETSSAVFVKALNEGLLEIKDLCNRSGAAATKPVDSSQPAGQPHKSGK</sequence>
<evidence type="ECO:0000259" key="10">
    <source>
        <dbReference type="Pfam" id="PF00755"/>
    </source>
</evidence>
<dbReference type="PANTHER" id="PTHR22589">
    <property type="entry name" value="CARNITINE O-ACYLTRANSFERASE"/>
    <property type="match status" value="1"/>
</dbReference>
<reference evidence="11" key="2">
    <citation type="submission" date="2016-06" db="EMBL/GenBank/DDBJ databases">
        <title>The genome of a short-lived fish provides insights into sex chromosome evolution and the genetic control of aging.</title>
        <authorList>
            <person name="Reichwald K."/>
            <person name="Felder M."/>
            <person name="Petzold A."/>
            <person name="Koch P."/>
            <person name="Groth M."/>
            <person name="Platzer M."/>
        </authorList>
    </citation>
    <scope>NUCLEOTIDE SEQUENCE</scope>
    <source>
        <tissue evidence="11">Brain</tissue>
    </source>
</reference>
<evidence type="ECO:0000256" key="1">
    <source>
        <dbReference type="ARBA" id="ARBA00005232"/>
    </source>
</evidence>
<dbReference type="FunFam" id="3.30.559.10:FF:000001">
    <property type="entry name" value="Carnitine O-acetyltransferase"/>
    <property type="match status" value="1"/>
</dbReference>
<evidence type="ECO:0000256" key="4">
    <source>
        <dbReference type="ARBA" id="ARBA00023315"/>
    </source>
</evidence>
<evidence type="ECO:0000256" key="6">
    <source>
        <dbReference type="ARBA" id="ARBA00039091"/>
    </source>
</evidence>
<keyword evidence="4" id="KW-0012">Acyltransferase</keyword>
<comment type="catalytic activity">
    <reaction evidence="8">
        <text>choline + acetyl-CoA = acetylcholine + CoA</text>
        <dbReference type="Rhea" id="RHEA:18821"/>
        <dbReference type="ChEBI" id="CHEBI:15354"/>
        <dbReference type="ChEBI" id="CHEBI:15355"/>
        <dbReference type="ChEBI" id="CHEBI:57287"/>
        <dbReference type="ChEBI" id="CHEBI:57288"/>
        <dbReference type="EC" id="2.3.1.6"/>
    </reaction>
</comment>
<dbReference type="InterPro" id="IPR039551">
    <property type="entry name" value="Cho/carn_acyl_trans"/>
</dbReference>
<protein>
    <recommendedName>
        <fullName evidence="7">Choline O-acetyltransferase</fullName>
        <ecNumber evidence="6">2.3.1.6</ecNumber>
    </recommendedName>
</protein>
<evidence type="ECO:0000256" key="5">
    <source>
        <dbReference type="ARBA" id="ARBA00037088"/>
    </source>
</evidence>
<dbReference type="Pfam" id="PF00755">
    <property type="entry name" value="Carn_acyltransf"/>
    <property type="match status" value="1"/>
</dbReference>
<dbReference type="EC" id="2.3.1.6" evidence="6"/>
<organism evidence="11">
    <name type="scientific">Nothobranchius kadleci</name>
    <name type="common">African annual killifish</name>
    <dbReference type="NCBI Taxonomy" id="1051664"/>
    <lineage>
        <taxon>Eukaryota</taxon>
        <taxon>Metazoa</taxon>
        <taxon>Chordata</taxon>
        <taxon>Craniata</taxon>
        <taxon>Vertebrata</taxon>
        <taxon>Euteleostomi</taxon>
        <taxon>Actinopterygii</taxon>
        <taxon>Neopterygii</taxon>
        <taxon>Teleostei</taxon>
        <taxon>Neoteleostei</taxon>
        <taxon>Acanthomorphata</taxon>
        <taxon>Ovalentaria</taxon>
        <taxon>Atherinomorphae</taxon>
        <taxon>Cyprinodontiformes</taxon>
        <taxon>Nothobranchiidae</taxon>
        <taxon>Nothobranchius</taxon>
    </lineage>
</organism>
<dbReference type="AlphaFoldDB" id="A0A1A8BKN4"/>
<dbReference type="Gene3D" id="3.30.559.10">
    <property type="entry name" value="Chloramphenicol acetyltransferase-like domain"/>
    <property type="match status" value="1"/>
</dbReference>
<dbReference type="SUPFAM" id="SSF52777">
    <property type="entry name" value="CoA-dependent acyltransferases"/>
    <property type="match status" value="1"/>
</dbReference>
<keyword evidence="3" id="KW-0530">Neurotransmitter biosynthesis</keyword>
<dbReference type="PANTHER" id="PTHR22589:SF14">
    <property type="entry name" value="CHOLINE O-ACETYLTRANSFERASE"/>
    <property type="match status" value="1"/>
</dbReference>
<evidence type="ECO:0000256" key="9">
    <source>
        <dbReference type="SAM" id="MobiDB-lite"/>
    </source>
</evidence>
<name>A0A1A8BKN4_NOTKA</name>
<evidence type="ECO:0000313" key="11">
    <source>
        <dbReference type="EMBL" id="SBP68182.1"/>
    </source>
</evidence>
<dbReference type="GO" id="GO:0045202">
    <property type="term" value="C:synapse"/>
    <property type="evidence" value="ECO:0007669"/>
    <property type="project" value="GOC"/>
</dbReference>
<dbReference type="GO" id="GO:0005737">
    <property type="term" value="C:cytoplasm"/>
    <property type="evidence" value="ECO:0007669"/>
    <property type="project" value="TreeGrafter"/>
</dbReference>
<comment type="similarity">
    <text evidence="1">Belongs to the carnitine/choline acetyltransferase family.</text>
</comment>
<evidence type="ECO:0000256" key="2">
    <source>
        <dbReference type="ARBA" id="ARBA00022679"/>
    </source>
</evidence>
<gene>
    <name evidence="11" type="primary">CHAT</name>
</gene>
<keyword evidence="2 11" id="KW-0808">Transferase</keyword>
<proteinExistence type="inferred from homology"/>
<evidence type="ECO:0000256" key="8">
    <source>
        <dbReference type="ARBA" id="ARBA00048143"/>
    </source>
</evidence>
<evidence type="ECO:0000256" key="3">
    <source>
        <dbReference type="ARBA" id="ARBA00022979"/>
    </source>
</evidence>
<feature type="domain" description="Choline/carnitine acyltransferase" evidence="10">
    <location>
        <begin position="1"/>
        <end position="203"/>
    </location>
</feature>
<evidence type="ECO:0000256" key="7">
    <source>
        <dbReference type="ARBA" id="ARBA00040495"/>
    </source>
</evidence>
<dbReference type="EMBL" id="HADZ01004241">
    <property type="protein sequence ID" value="SBP68182.1"/>
    <property type="molecule type" value="Transcribed_RNA"/>
</dbReference>
<dbReference type="GO" id="GO:0004102">
    <property type="term" value="F:choline O-acetyltransferase activity"/>
    <property type="evidence" value="ECO:0007669"/>
    <property type="project" value="UniProtKB-EC"/>
</dbReference>
<dbReference type="InterPro" id="IPR000542">
    <property type="entry name" value="Carn_acyl_trans"/>
</dbReference>